<dbReference type="SUPFAM" id="SSF52518">
    <property type="entry name" value="Thiamin diphosphate-binding fold (THDP-binding)"/>
    <property type="match status" value="1"/>
</dbReference>
<dbReference type="PANTHER" id="PTHR47514">
    <property type="entry name" value="TRANSKETOLASE N-TERMINAL SECTION-RELATED"/>
    <property type="match status" value="1"/>
</dbReference>
<keyword evidence="3" id="KW-0786">Thiamine pyrophosphate</keyword>
<dbReference type="OrthoDB" id="8732661at2"/>
<dbReference type="InterPro" id="IPR029061">
    <property type="entry name" value="THDP-binding"/>
</dbReference>
<protein>
    <submittedName>
        <fullName evidence="5">Transketolase</fullName>
    </submittedName>
</protein>
<dbReference type="EMBL" id="FQZD01000016">
    <property type="protein sequence ID" value="SHJ29666.1"/>
    <property type="molecule type" value="Genomic_DNA"/>
</dbReference>
<keyword evidence="6" id="KW-1185">Reference proteome</keyword>
<dbReference type="InterPro" id="IPR005474">
    <property type="entry name" value="Transketolase_N"/>
</dbReference>
<proteinExistence type="inferred from homology"/>
<dbReference type="RefSeq" id="WP_149734932.1">
    <property type="nucleotide sequence ID" value="NZ_FQZD01000016.1"/>
</dbReference>
<gene>
    <name evidence="5" type="ORF">SAMN02745170_02183</name>
</gene>
<dbReference type="AlphaFoldDB" id="A0A1M6I5C9"/>
<organism evidence="5 6">
    <name type="scientific">Propionispora hippei DSM 15287</name>
    <dbReference type="NCBI Taxonomy" id="1123003"/>
    <lineage>
        <taxon>Bacteria</taxon>
        <taxon>Bacillati</taxon>
        <taxon>Bacillota</taxon>
        <taxon>Negativicutes</taxon>
        <taxon>Selenomonadales</taxon>
        <taxon>Sporomusaceae</taxon>
        <taxon>Propionispora</taxon>
    </lineage>
</organism>
<evidence type="ECO:0000256" key="1">
    <source>
        <dbReference type="ARBA" id="ARBA00001964"/>
    </source>
</evidence>
<comment type="cofactor">
    <cofactor evidence="1">
        <name>thiamine diphosphate</name>
        <dbReference type="ChEBI" id="CHEBI:58937"/>
    </cofactor>
</comment>
<evidence type="ECO:0000259" key="4">
    <source>
        <dbReference type="Pfam" id="PF00456"/>
    </source>
</evidence>
<dbReference type="Gene3D" id="3.40.50.970">
    <property type="match status" value="1"/>
</dbReference>
<dbReference type="Proteomes" id="UP000322917">
    <property type="component" value="Unassembled WGS sequence"/>
</dbReference>
<evidence type="ECO:0000256" key="2">
    <source>
        <dbReference type="ARBA" id="ARBA00007131"/>
    </source>
</evidence>
<accession>A0A1M6I5C9</accession>
<dbReference type="CDD" id="cd02012">
    <property type="entry name" value="TPP_TK"/>
    <property type="match status" value="1"/>
</dbReference>
<dbReference type="Pfam" id="PF00456">
    <property type="entry name" value="Transketolase_N"/>
    <property type="match status" value="1"/>
</dbReference>
<reference evidence="5 6" key="1">
    <citation type="submission" date="2016-11" db="EMBL/GenBank/DDBJ databases">
        <authorList>
            <person name="Varghese N."/>
            <person name="Submissions S."/>
        </authorList>
    </citation>
    <scope>NUCLEOTIDE SEQUENCE [LARGE SCALE GENOMIC DNA]</scope>
    <source>
        <strain evidence="5 6">DSM 15287</strain>
    </source>
</reference>
<evidence type="ECO:0000256" key="3">
    <source>
        <dbReference type="ARBA" id="ARBA00023052"/>
    </source>
</evidence>
<evidence type="ECO:0000313" key="6">
    <source>
        <dbReference type="Proteomes" id="UP000322917"/>
    </source>
</evidence>
<sequence length="284" mass="31257">MNEQELRKLKLLSASIRVNVIKMLKNVGYGHIGGSLSIVELLSVLYGKQLNYDPENPQKEDRDMVVLSKGHAGPGWYSALAEAGFFDRELLFTLNQGGTKLPSHPDRRYTPGVDMTTGSLGQGASVAAGMATGMKLKNSEQYVYVIIGDGELNEGQCWEAFQYIANYKLNNCIVVIDDNKKQLDGTTQEIMNQFDIAKKLEAFGFYVQKVKGNDEAAINEAIEKAKEVKDRAVCIVLDTIKGQGVPYFETLAGNHSVKFNNDEINHAADEAVKELEAFIGGGRL</sequence>
<name>A0A1M6I5C9_9FIRM</name>
<feature type="domain" description="Transketolase N-terminal" evidence="4">
    <location>
        <begin position="14"/>
        <end position="267"/>
    </location>
</feature>
<comment type="similarity">
    <text evidence="2">Belongs to the transketolase family.</text>
</comment>
<dbReference type="PANTHER" id="PTHR47514:SF1">
    <property type="entry name" value="TRANSKETOLASE N-TERMINAL SECTION-RELATED"/>
    <property type="match status" value="1"/>
</dbReference>
<evidence type="ECO:0000313" key="5">
    <source>
        <dbReference type="EMBL" id="SHJ29666.1"/>
    </source>
</evidence>